<dbReference type="AlphaFoldDB" id="A0AAV4EYY9"/>
<proteinExistence type="predicted"/>
<dbReference type="Proteomes" id="UP000762676">
    <property type="component" value="Unassembled WGS sequence"/>
</dbReference>
<organism evidence="2 3">
    <name type="scientific">Elysia marginata</name>
    <dbReference type="NCBI Taxonomy" id="1093978"/>
    <lineage>
        <taxon>Eukaryota</taxon>
        <taxon>Metazoa</taxon>
        <taxon>Spiralia</taxon>
        <taxon>Lophotrochozoa</taxon>
        <taxon>Mollusca</taxon>
        <taxon>Gastropoda</taxon>
        <taxon>Heterobranchia</taxon>
        <taxon>Euthyneura</taxon>
        <taxon>Panpulmonata</taxon>
        <taxon>Sacoglossa</taxon>
        <taxon>Placobranchoidea</taxon>
        <taxon>Plakobranchidae</taxon>
        <taxon>Elysia</taxon>
    </lineage>
</organism>
<feature type="region of interest" description="Disordered" evidence="1">
    <location>
        <begin position="1"/>
        <end position="21"/>
    </location>
</feature>
<evidence type="ECO:0000313" key="3">
    <source>
        <dbReference type="Proteomes" id="UP000762676"/>
    </source>
</evidence>
<reference evidence="2 3" key="1">
    <citation type="journal article" date="2021" name="Elife">
        <title>Chloroplast acquisition without the gene transfer in kleptoplastic sea slugs, Plakobranchus ocellatus.</title>
        <authorList>
            <person name="Maeda T."/>
            <person name="Takahashi S."/>
            <person name="Yoshida T."/>
            <person name="Shimamura S."/>
            <person name="Takaki Y."/>
            <person name="Nagai Y."/>
            <person name="Toyoda A."/>
            <person name="Suzuki Y."/>
            <person name="Arimoto A."/>
            <person name="Ishii H."/>
            <person name="Satoh N."/>
            <person name="Nishiyama T."/>
            <person name="Hasebe M."/>
            <person name="Maruyama T."/>
            <person name="Minagawa J."/>
            <person name="Obokata J."/>
            <person name="Shigenobu S."/>
        </authorList>
    </citation>
    <scope>NUCLEOTIDE SEQUENCE [LARGE SCALE GENOMIC DNA]</scope>
</reference>
<sequence>MSGGVHHVPEYDRTWPPSTANTDIDRAAWTWSMVMYMTCSVYDIHHQDRTMERIKTCLDIPGKCKLLSIESESQQRPIPSERSSSLVTCDCEPSVLPSQRDAILPR</sequence>
<keyword evidence="3" id="KW-1185">Reference proteome</keyword>
<dbReference type="EMBL" id="BMAT01003954">
    <property type="protein sequence ID" value="GFR65495.1"/>
    <property type="molecule type" value="Genomic_DNA"/>
</dbReference>
<evidence type="ECO:0000256" key="1">
    <source>
        <dbReference type="SAM" id="MobiDB-lite"/>
    </source>
</evidence>
<name>A0AAV4EYY9_9GAST</name>
<gene>
    <name evidence="2" type="ORF">ElyMa_001948900</name>
</gene>
<evidence type="ECO:0000313" key="2">
    <source>
        <dbReference type="EMBL" id="GFR65495.1"/>
    </source>
</evidence>
<accession>A0AAV4EYY9</accession>
<comment type="caution">
    <text evidence="2">The sequence shown here is derived from an EMBL/GenBank/DDBJ whole genome shotgun (WGS) entry which is preliminary data.</text>
</comment>
<protein>
    <submittedName>
        <fullName evidence="2">Uncharacterized protein</fullName>
    </submittedName>
</protein>